<reference evidence="3 4" key="1">
    <citation type="journal article" date="2012" name="BMC Genomics">
        <title>Comparative genomic analysis and phylogenetic position of Theileria equi.</title>
        <authorList>
            <person name="Kappmeyer L.S."/>
            <person name="Thiagarajan M."/>
            <person name="Herndon D.R."/>
            <person name="Ramsay J.D."/>
            <person name="Caler E."/>
            <person name="Djikeng A."/>
            <person name="Gillespie J.J."/>
            <person name="Lau A.O."/>
            <person name="Roalson E.H."/>
            <person name="Silva J.C."/>
            <person name="Silva M.G."/>
            <person name="Suarez C.E."/>
            <person name="Ueti M.W."/>
            <person name="Nene V.M."/>
            <person name="Mealey R.H."/>
            <person name="Knowles D.P."/>
            <person name="Brayton K.A."/>
        </authorList>
    </citation>
    <scope>NUCLEOTIDE SEQUENCE [LARGE SCALE GENOMIC DNA]</scope>
    <source>
        <strain evidence="3 4">WA</strain>
    </source>
</reference>
<organism evidence="3 4">
    <name type="scientific">Theileria equi strain WA</name>
    <dbReference type="NCBI Taxonomy" id="1537102"/>
    <lineage>
        <taxon>Eukaryota</taxon>
        <taxon>Sar</taxon>
        <taxon>Alveolata</taxon>
        <taxon>Apicomplexa</taxon>
        <taxon>Aconoidasida</taxon>
        <taxon>Piroplasmida</taxon>
        <taxon>Theileriidae</taxon>
        <taxon>Theileria</taxon>
    </lineage>
</organism>
<dbReference type="EMBL" id="ACOU01000007">
    <property type="protein sequence ID" value="EKX72381.1"/>
    <property type="molecule type" value="Genomic_DNA"/>
</dbReference>
<keyword evidence="2" id="KW-0472">Membrane</keyword>
<feature type="transmembrane region" description="Helical" evidence="2">
    <location>
        <begin position="164"/>
        <end position="184"/>
    </location>
</feature>
<keyword evidence="2" id="KW-1133">Transmembrane helix</keyword>
<dbReference type="VEuPathDB" id="PiroplasmaDB:BEWA_048480"/>
<accession>L1LAN7</accession>
<feature type="compositionally biased region" description="Acidic residues" evidence="1">
    <location>
        <begin position="96"/>
        <end position="112"/>
    </location>
</feature>
<dbReference type="RefSeq" id="XP_004831833.1">
    <property type="nucleotide sequence ID" value="XM_004831776.1"/>
</dbReference>
<evidence type="ECO:0000313" key="4">
    <source>
        <dbReference type="Proteomes" id="UP000031512"/>
    </source>
</evidence>
<dbReference type="AlphaFoldDB" id="L1LAN7"/>
<gene>
    <name evidence="3" type="ORF">BEWA_048480</name>
</gene>
<proteinExistence type="predicted"/>
<evidence type="ECO:0000256" key="1">
    <source>
        <dbReference type="SAM" id="MobiDB-lite"/>
    </source>
</evidence>
<name>L1LAN7_THEEQ</name>
<feature type="region of interest" description="Disordered" evidence="1">
    <location>
        <begin position="1"/>
        <end position="21"/>
    </location>
</feature>
<feature type="region of interest" description="Disordered" evidence="1">
    <location>
        <begin position="49"/>
        <end position="154"/>
    </location>
</feature>
<keyword evidence="2" id="KW-0812">Transmembrane</keyword>
<keyword evidence="4" id="KW-1185">Reference proteome</keyword>
<dbReference type="GeneID" id="15804999"/>
<feature type="compositionally biased region" description="Low complexity" evidence="1">
    <location>
        <begin position="139"/>
        <end position="151"/>
    </location>
</feature>
<dbReference type="Proteomes" id="UP000031512">
    <property type="component" value="Unassembled WGS sequence"/>
</dbReference>
<comment type="caution">
    <text evidence="3">The sequence shown here is derived from an EMBL/GenBank/DDBJ whole genome shotgun (WGS) entry which is preliminary data.</text>
</comment>
<dbReference type="KEGG" id="beq:BEWA_048480"/>
<sequence>MSLEMEDSVTMDMTAGSVTSHGEYTSDVTQYSNVDEAMNADEDQYRAIQVENEETDHGEVDGTGEGAVTHGEVVTQGLHRIKRSDRHLMQTPPPPEDSEDGEEEDDEDEEDDKPATPPPPQNNRKTPPVAANHSPQRQSSSGTTTAGKGSSQLRTSKRNVAEEIFGALGAIVGVILGFLVLIELMRIIRNPKKSCILTLISKIRGRPLFE</sequence>
<evidence type="ECO:0000313" key="3">
    <source>
        <dbReference type="EMBL" id="EKX72381.1"/>
    </source>
</evidence>
<evidence type="ECO:0000256" key="2">
    <source>
        <dbReference type="SAM" id="Phobius"/>
    </source>
</evidence>
<protein>
    <submittedName>
        <fullName evidence="3">Uncharacterized protein</fullName>
    </submittedName>
</protein>